<evidence type="ECO:0000256" key="1">
    <source>
        <dbReference type="SAM" id="MobiDB-lite"/>
    </source>
</evidence>
<dbReference type="Proteomes" id="UP000059188">
    <property type="component" value="Unassembled WGS sequence"/>
</dbReference>
<feature type="compositionally biased region" description="Basic and acidic residues" evidence="1">
    <location>
        <begin position="24"/>
        <end position="35"/>
    </location>
</feature>
<protein>
    <submittedName>
        <fullName evidence="2">Uncharacterized protein</fullName>
    </submittedName>
</protein>
<evidence type="ECO:0000313" key="2">
    <source>
        <dbReference type="EMBL" id="CEL63458.1"/>
    </source>
</evidence>
<gene>
    <name evidence="2" type="ORF">RSOLAG1IB_12665</name>
</gene>
<sequence>MASVLEPMYSPLERSRDCENVSIAMDDRRKPRHDPGTIGAGTAPTTGSPPQSNWVPSAGKNTYKKEKKSI</sequence>
<accession>A0A0B7G4M1</accession>
<organism evidence="2 3">
    <name type="scientific">Thanatephorus cucumeris (strain AG1-IB / isolate 7/3/14)</name>
    <name type="common">Lettuce bottom rot fungus</name>
    <name type="synonym">Rhizoctonia solani</name>
    <dbReference type="NCBI Taxonomy" id="1108050"/>
    <lineage>
        <taxon>Eukaryota</taxon>
        <taxon>Fungi</taxon>
        <taxon>Dikarya</taxon>
        <taxon>Basidiomycota</taxon>
        <taxon>Agaricomycotina</taxon>
        <taxon>Agaricomycetes</taxon>
        <taxon>Cantharellales</taxon>
        <taxon>Ceratobasidiaceae</taxon>
        <taxon>Rhizoctonia</taxon>
        <taxon>Rhizoctonia solani AG-1</taxon>
    </lineage>
</organism>
<feature type="region of interest" description="Disordered" evidence="1">
    <location>
        <begin position="24"/>
        <end position="70"/>
    </location>
</feature>
<dbReference type="AlphaFoldDB" id="A0A0B7G4M1"/>
<keyword evidence="3" id="KW-1185">Reference proteome</keyword>
<name>A0A0B7G4M1_THACB</name>
<feature type="compositionally biased region" description="Low complexity" evidence="1">
    <location>
        <begin position="36"/>
        <end position="50"/>
    </location>
</feature>
<reference evidence="2 3" key="1">
    <citation type="submission" date="2014-11" db="EMBL/GenBank/DDBJ databases">
        <authorList>
            <person name="Wibberg Daniel"/>
        </authorList>
    </citation>
    <scope>NUCLEOTIDE SEQUENCE [LARGE SCALE GENOMIC DNA]</scope>
    <source>
        <strain evidence="2">Rhizoctonia solani AG1-IB 7/3/14</strain>
    </source>
</reference>
<evidence type="ECO:0000313" key="3">
    <source>
        <dbReference type="Proteomes" id="UP000059188"/>
    </source>
</evidence>
<dbReference type="EMBL" id="LN679920">
    <property type="protein sequence ID" value="CEL63458.1"/>
    <property type="molecule type" value="Genomic_DNA"/>
</dbReference>
<proteinExistence type="predicted"/>